<protein>
    <submittedName>
        <fullName evidence="2">DUF2189 domain-containing protein</fullName>
    </submittedName>
</protein>
<dbReference type="OrthoDB" id="9809543at2"/>
<feature type="transmembrane region" description="Helical" evidence="1">
    <location>
        <begin position="118"/>
        <end position="145"/>
    </location>
</feature>
<keyword evidence="1" id="KW-1133">Transmembrane helix</keyword>
<reference evidence="2 3" key="1">
    <citation type="submission" date="2019-06" db="EMBL/GenBank/DDBJ databases">
        <title>Genome of Methylobacterium sp. 17Sr1-39.</title>
        <authorList>
            <person name="Seo T."/>
        </authorList>
    </citation>
    <scope>NUCLEOTIDE SEQUENCE [LARGE SCALE GENOMIC DNA]</scope>
    <source>
        <strain evidence="2 3">17Sr1-39</strain>
    </source>
</reference>
<feature type="transmembrane region" description="Helical" evidence="1">
    <location>
        <begin position="67"/>
        <end position="90"/>
    </location>
</feature>
<feature type="transmembrane region" description="Helical" evidence="1">
    <location>
        <begin position="165"/>
        <end position="190"/>
    </location>
</feature>
<sequence length="263" mass="27580">MTSASPLAHGFSAAHPAVRRIGVQDLKAALSRGVDDFLAMPTHVLFVVLIYPIAGVIIAAVTFEQDLIPILFPLAAGFALLGPFAALGLYEMSRRREWGLPATPADAYAPLRGPSARAVMAVGLVLALIFLAWLCAAMGLYWALYGGVTEPSLLAFLDDVLTTPRGWTLIVAGNLVGAAFSLLALAVSAVSIPLIIDKDVEAGTAIETSLALMRENPATMLAWGAIVAGMLVLGMVSLFVGLAVVLPVLGHATWHLYRRAVAA</sequence>
<evidence type="ECO:0000313" key="2">
    <source>
        <dbReference type="EMBL" id="TNC12445.1"/>
    </source>
</evidence>
<proteinExistence type="predicted"/>
<gene>
    <name evidence="2" type="ORF">FF100_16665</name>
</gene>
<dbReference type="InterPro" id="IPR018692">
    <property type="entry name" value="DUF2189"/>
</dbReference>
<feature type="transmembrane region" description="Helical" evidence="1">
    <location>
        <begin position="37"/>
        <end position="61"/>
    </location>
</feature>
<keyword evidence="1" id="KW-0472">Membrane</keyword>
<name>A0A5C4LGV4_9HYPH</name>
<accession>A0A5C4LGV4</accession>
<dbReference type="RefSeq" id="WP_139036798.1">
    <property type="nucleotide sequence ID" value="NZ_VDDA01000006.1"/>
</dbReference>
<dbReference type="AlphaFoldDB" id="A0A5C4LGV4"/>
<evidence type="ECO:0000256" key="1">
    <source>
        <dbReference type="SAM" id="Phobius"/>
    </source>
</evidence>
<feature type="transmembrane region" description="Helical" evidence="1">
    <location>
        <begin position="221"/>
        <end position="249"/>
    </location>
</feature>
<comment type="caution">
    <text evidence="2">The sequence shown here is derived from an EMBL/GenBank/DDBJ whole genome shotgun (WGS) entry which is preliminary data.</text>
</comment>
<organism evidence="2 3">
    <name type="scientific">Methylobacterium terricola</name>
    <dbReference type="NCBI Taxonomy" id="2583531"/>
    <lineage>
        <taxon>Bacteria</taxon>
        <taxon>Pseudomonadati</taxon>
        <taxon>Pseudomonadota</taxon>
        <taxon>Alphaproteobacteria</taxon>
        <taxon>Hyphomicrobiales</taxon>
        <taxon>Methylobacteriaceae</taxon>
        <taxon>Methylobacterium</taxon>
    </lineage>
</organism>
<dbReference type="Proteomes" id="UP000305267">
    <property type="component" value="Unassembled WGS sequence"/>
</dbReference>
<keyword evidence="1" id="KW-0812">Transmembrane</keyword>
<evidence type="ECO:0000313" key="3">
    <source>
        <dbReference type="Proteomes" id="UP000305267"/>
    </source>
</evidence>
<dbReference type="Pfam" id="PF09955">
    <property type="entry name" value="DUF2189"/>
    <property type="match status" value="1"/>
</dbReference>
<dbReference type="EMBL" id="VDDA01000006">
    <property type="protein sequence ID" value="TNC12445.1"/>
    <property type="molecule type" value="Genomic_DNA"/>
</dbReference>
<keyword evidence="3" id="KW-1185">Reference proteome</keyword>